<proteinExistence type="predicted"/>
<dbReference type="PANTHER" id="PTHR47331">
    <property type="entry name" value="PHD-TYPE DOMAIN-CONTAINING PROTEIN"/>
    <property type="match status" value="1"/>
</dbReference>
<feature type="domain" description="Reverse transcriptase" evidence="1">
    <location>
        <begin position="103"/>
        <end position="208"/>
    </location>
</feature>
<dbReference type="Gene3D" id="3.30.70.270">
    <property type="match status" value="1"/>
</dbReference>
<dbReference type="RefSeq" id="XP_048268720.1">
    <property type="nucleotide sequence ID" value="XM_048412763.1"/>
</dbReference>
<dbReference type="InterPro" id="IPR043502">
    <property type="entry name" value="DNA/RNA_pol_sf"/>
</dbReference>
<dbReference type="GO" id="GO:0071897">
    <property type="term" value="P:DNA biosynthetic process"/>
    <property type="evidence" value="ECO:0007669"/>
    <property type="project" value="UniProtKB-ARBA"/>
</dbReference>
<evidence type="ECO:0000313" key="3">
    <source>
        <dbReference type="RefSeq" id="XP_048268720.1"/>
    </source>
</evidence>
<gene>
    <name evidence="3" type="primary">LOC125386440</name>
</gene>
<dbReference type="Pfam" id="PF00078">
    <property type="entry name" value="RVT_1"/>
    <property type="match status" value="1"/>
</dbReference>
<dbReference type="GeneID" id="125386440"/>
<dbReference type="OrthoDB" id="5920040at2759"/>
<dbReference type="Gene3D" id="3.10.10.10">
    <property type="entry name" value="HIV Type 1 Reverse Transcriptase, subunit A, domain 1"/>
    <property type="match status" value="1"/>
</dbReference>
<sequence length="228" mass="26063">MALKRLASLNRRFQHDKHFETEYRTVLQEYLALGHMTKVNTNHSDANGYYLPHHAVIKASSQTTKLRVVFDGSAPSTTGLSLNDALHTGPKLQEDLFCILIRFRSHQYVLTDDIEKMYRQFLVRPEDRKYQKILWRSASGETETYQLNTVTFGLSAAPYLAIRCLKQLAEDEDHRFPHAAQVLQRDFYVDDALTGADTKDEACALRTELAKLQSSDQSLRGHLCMPSS</sequence>
<dbReference type="PANTHER" id="PTHR47331:SF5">
    <property type="entry name" value="RIBONUCLEASE H"/>
    <property type="match status" value="1"/>
</dbReference>
<dbReference type="AlphaFoldDB" id="A0A9C6SU94"/>
<dbReference type="Proteomes" id="UP000835206">
    <property type="component" value="Chromosome 15"/>
</dbReference>
<reference evidence="3" key="1">
    <citation type="submission" date="2025-08" db="UniProtKB">
        <authorList>
            <consortium name="RefSeq"/>
        </authorList>
    </citation>
    <scope>IDENTIFICATION</scope>
</reference>
<accession>A0A9C6SU94</accession>
<evidence type="ECO:0000259" key="1">
    <source>
        <dbReference type="Pfam" id="PF00078"/>
    </source>
</evidence>
<dbReference type="InterPro" id="IPR000477">
    <property type="entry name" value="RT_dom"/>
</dbReference>
<dbReference type="InterPro" id="IPR043128">
    <property type="entry name" value="Rev_trsase/Diguanyl_cyclase"/>
</dbReference>
<name>A0A9C6SU94_BOMTE</name>
<dbReference type="SUPFAM" id="SSF56672">
    <property type="entry name" value="DNA/RNA polymerases"/>
    <property type="match status" value="1"/>
</dbReference>
<keyword evidence="2" id="KW-1185">Reference proteome</keyword>
<protein>
    <submittedName>
        <fullName evidence="3">Uncharacterized protein LOC125386440</fullName>
    </submittedName>
</protein>
<organism evidence="2 3">
    <name type="scientific">Bombus terrestris</name>
    <name type="common">Buff-tailed bumblebee</name>
    <name type="synonym">Apis terrestris</name>
    <dbReference type="NCBI Taxonomy" id="30195"/>
    <lineage>
        <taxon>Eukaryota</taxon>
        <taxon>Metazoa</taxon>
        <taxon>Ecdysozoa</taxon>
        <taxon>Arthropoda</taxon>
        <taxon>Hexapoda</taxon>
        <taxon>Insecta</taxon>
        <taxon>Pterygota</taxon>
        <taxon>Neoptera</taxon>
        <taxon>Endopterygota</taxon>
        <taxon>Hymenoptera</taxon>
        <taxon>Apocrita</taxon>
        <taxon>Aculeata</taxon>
        <taxon>Apoidea</taxon>
        <taxon>Anthophila</taxon>
        <taxon>Apidae</taxon>
        <taxon>Bombus</taxon>
        <taxon>Bombus</taxon>
    </lineage>
</organism>
<evidence type="ECO:0000313" key="2">
    <source>
        <dbReference type="Proteomes" id="UP000835206"/>
    </source>
</evidence>
<dbReference type="KEGG" id="bter:125386440"/>